<name>A0A645DQ45_9ZZZZ</name>
<gene>
    <name evidence="3" type="ORF">SDC9_138540</name>
</gene>
<dbReference type="Gene3D" id="3.30.300.350">
    <property type="entry name" value="GTP-binding protein OBG, C-terminal domain"/>
    <property type="match status" value="1"/>
</dbReference>
<keyword evidence="1" id="KW-0342">GTP-binding</keyword>
<dbReference type="SUPFAM" id="SSF102741">
    <property type="entry name" value="Obg GTP-binding protein C-terminal domain"/>
    <property type="match status" value="1"/>
</dbReference>
<evidence type="ECO:0000313" key="3">
    <source>
        <dbReference type="EMBL" id="MPM91411.1"/>
    </source>
</evidence>
<sequence>MRQTDFGNDEAVGYLADRLNRLGIEDELLAMGATPGDAVAIGAGEHPVVFDFAPQVDTGAELLSRRGEDQRLDAVRPSVQRRRELDAAYHAARDQLLGHDRDADWRELHRQALADELSHDFDEDGDQ</sequence>
<dbReference type="InterPro" id="IPR015349">
    <property type="entry name" value="OCT_dom"/>
</dbReference>
<organism evidence="3">
    <name type="scientific">bioreactor metagenome</name>
    <dbReference type="NCBI Taxonomy" id="1076179"/>
    <lineage>
        <taxon>unclassified sequences</taxon>
        <taxon>metagenomes</taxon>
        <taxon>ecological metagenomes</taxon>
    </lineage>
</organism>
<protein>
    <recommendedName>
        <fullName evidence="2">OCT domain-containing protein</fullName>
    </recommendedName>
</protein>
<comment type="caution">
    <text evidence="3">The sequence shown here is derived from an EMBL/GenBank/DDBJ whole genome shotgun (WGS) entry which is preliminary data.</text>
</comment>
<feature type="domain" description="OCT" evidence="2">
    <location>
        <begin position="1"/>
        <end position="54"/>
    </location>
</feature>
<dbReference type="AlphaFoldDB" id="A0A645DQ45"/>
<dbReference type="GO" id="GO:0005525">
    <property type="term" value="F:GTP binding"/>
    <property type="evidence" value="ECO:0007669"/>
    <property type="project" value="UniProtKB-KW"/>
</dbReference>
<dbReference type="EMBL" id="VSSQ01038468">
    <property type="protein sequence ID" value="MPM91411.1"/>
    <property type="molecule type" value="Genomic_DNA"/>
</dbReference>
<proteinExistence type="predicted"/>
<evidence type="ECO:0000256" key="1">
    <source>
        <dbReference type="ARBA" id="ARBA00023134"/>
    </source>
</evidence>
<dbReference type="Pfam" id="PF09269">
    <property type="entry name" value="DUF1967"/>
    <property type="match status" value="1"/>
</dbReference>
<dbReference type="NCBIfam" id="TIGR03595">
    <property type="entry name" value="Obg_CgtA_exten"/>
    <property type="match status" value="1"/>
</dbReference>
<evidence type="ECO:0000259" key="2">
    <source>
        <dbReference type="PROSITE" id="PS51881"/>
    </source>
</evidence>
<accession>A0A645DQ45</accession>
<dbReference type="InterPro" id="IPR036346">
    <property type="entry name" value="GTP-bd_prot_GTP1/OBG_C_sf"/>
</dbReference>
<dbReference type="PROSITE" id="PS51881">
    <property type="entry name" value="OCT"/>
    <property type="match status" value="1"/>
</dbReference>
<reference evidence="3" key="1">
    <citation type="submission" date="2019-08" db="EMBL/GenBank/DDBJ databases">
        <authorList>
            <person name="Kucharzyk K."/>
            <person name="Murdoch R.W."/>
            <person name="Higgins S."/>
            <person name="Loffler F."/>
        </authorList>
    </citation>
    <scope>NUCLEOTIDE SEQUENCE</scope>
</reference>
<keyword evidence="1" id="KW-0547">Nucleotide-binding</keyword>